<keyword evidence="3" id="KW-0221">Differentiation</keyword>
<dbReference type="GO" id="GO:0010608">
    <property type="term" value="P:post-transcriptional regulation of gene expression"/>
    <property type="evidence" value="ECO:0007669"/>
    <property type="project" value="TreeGrafter"/>
</dbReference>
<name>A0A238C1V2_9BILA</name>
<evidence type="ECO:0000256" key="2">
    <source>
        <dbReference type="ARBA" id="ARBA00022737"/>
    </source>
</evidence>
<dbReference type="GO" id="GO:0003730">
    <property type="term" value="F:mRNA 3'-UTR binding"/>
    <property type="evidence" value="ECO:0007669"/>
    <property type="project" value="TreeGrafter"/>
</dbReference>
<dbReference type="PANTHER" id="PTHR12537:SF112">
    <property type="entry name" value="FEM-3 MRNA-BINDING FACTOR 1-RELATED"/>
    <property type="match status" value="1"/>
</dbReference>
<dbReference type="Proteomes" id="UP000242913">
    <property type="component" value="Unassembled WGS sequence"/>
</dbReference>
<dbReference type="EMBL" id="KZ269981">
    <property type="protein sequence ID" value="OZC11374.1"/>
    <property type="molecule type" value="Genomic_DNA"/>
</dbReference>
<dbReference type="InterPro" id="IPR001313">
    <property type="entry name" value="Pumilio_RNA-bd_rpt"/>
</dbReference>
<dbReference type="InterPro" id="IPR016024">
    <property type="entry name" value="ARM-type_fold"/>
</dbReference>
<evidence type="ECO:0000256" key="3">
    <source>
        <dbReference type="ARBA" id="ARBA00022782"/>
    </source>
</evidence>
<dbReference type="SUPFAM" id="SSF48371">
    <property type="entry name" value="ARM repeat"/>
    <property type="match status" value="1"/>
</dbReference>
<gene>
    <name evidence="6" type="ORF">X798_01790</name>
</gene>
<dbReference type="PROSITE" id="PS50303">
    <property type="entry name" value="PUM_HD"/>
    <property type="match status" value="1"/>
</dbReference>
<dbReference type="GO" id="GO:0005634">
    <property type="term" value="C:nucleus"/>
    <property type="evidence" value="ECO:0007669"/>
    <property type="project" value="TreeGrafter"/>
</dbReference>
<dbReference type="GO" id="GO:0030154">
    <property type="term" value="P:cell differentiation"/>
    <property type="evidence" value="ECO:0007669"/>
    <property type="project" value="UniProtKB-KW"/>
</dbReference>
<dbReference type="OrthoDB" id="668540at2759"/>
<feature type="repeat" description="Pumilio" evidence="4">
    <location>
        <begin position="206"/>
        <end position="242"/>
    </location>
</feature>
<keyword evidence="2" id="KW-0677">Repeat</keyword>
<evidence type="ECO:0000259" key="5">
    <source>
        <dbReference type="PROSITE" id="PS50303"/>
    </source>
</evidence>
<protein>
    <recommendedName>
        <fullName evidence="5">PUM-HD domain-containing protein</fullName>
    </recommendedName>
</protein>
<dbReference type="AlphaFoldDB" id="A0A238C1V2"/>
<dbReference type="Gene3D" id="1.25.10.10">
    <property type="entry name" value="Leucine-rich Repeat Variant"/>
    <property type="match status" value="1"/>
</dbReference>
<accession>A0A238C1V2</accession>
<dbReference type="PANTHER" id="PTHR12537">
    <property type="entry name" value="RNA BINDING PROTEIN PUMILIO-RELATED"/>
    <property type="match status" value="1"/>
</dbReference>
<feature type="repeat" description="Pumilio" evidence="4">
    <location>
        <begin position="358"/>
        <end position="393"/>
    </location>
</feature>
<proteinExistence type="predicted"/>
<dbReference type="InterPro" id="IPR011989">
    <property type="entry name" value="ARM-like"/>
</dbReference>
<reference evidence="6 7" key="1">
    <citation type="submission" date="2015-12" db="EMBL/GenBank/DDBJ databases">
        <title>Draft genome of the nematode, Onchocerca flexuosa.</title>
        <authorList>
            <person name="Mitreva M."/>
        </authorList>
    </citation>
    <scope>NUCLEOTIDE SEQUENCE [LARGE SCALE GENOMIC DNA]</scope>
    <source>
        <strain evidence="6">Red Deer</strain>
    </source>
</reference>
<feature type="domain" description="PUM-HD" evidence="5">
    <location>
        <begin position="96"/>
        <end position="474"/>
    </location>
</feature>
<dbReference type="PROSITE" id="PS50302">
    <property type="entry name" value="PUM"/>
    <property type="match status" value="2"/>
</dbReference>
<keyword evidence="7" id="KW-1185">Reference proteome</keyword>
<sequence length="512" mass="58525">MLEAINILNQAATVAQFLRAPTWHVEAMNFPRYGYTVHLNPELQITHVATSLLEPNPQQQISPSSVLYHAVPPCIVPVSNSSQSLTAVHGLDTYADVNLLPFPTSDDIFVSTAFIEHLIEIGRIDVYALDKHGSRMEWNLGFILEMKKHIVKRKDRKWHAMLCINFLQKIFADGNAYIRQKITDYFLKIDKLMENSPSNEQKTICSLLETNLVTFCRGRYSCRVVQKAFECFDVANCLSLIDKLDGTEKDLSLHQHGNHVIQKIFLCVPFCGYNGIVSKYLASAEILSEVVKDRYGCRKLEEEVAKNTGPAASLLEQLVSMLLKNCWSYSTHQYANYVIQHIIASNTLKIHRNTIICELLNNLLSMSQEKYASHVVEKALKHAPPKLLRAMMNEIFDGYECDTKGHDALDVLLFDQFGNYVVQTMLDIAVETREKKCDNNSWFNRLADRIIKSQQKLMKYSSGKRILEKLNLAISNDKNMNQDENFNPVLQSSIVPKKFLNMTYFLCTDHFI</sequence>
<dbReference type="SMART" id="SM00025">
    <property type="entry name" value="Pumilio"/>
    <property type="match status" value="5"/>
</dbReference>
<dbReference type="GO" id="GO:0005737">
    <property type="term" value="C:cytoplasm"/>
    <property type="evidence" value="ECO:0007669"/>
    <property type="project" value="TreeGrafter"/>
</dbReference>
<evidence type="ECO:0000256" key="4">
    <source>
        <dbReference type="PROSITE-ProRule" id="PRU00317"/>
    </source>
</evidence>
<evidence type="ECO:0000313" key="6">
    <source>
        <dbReference type="EMBL" id="OZC11374.1"/>
    </source>
</evidence>
<keyword evidence="1" id="KW-0217">Developmental protein</keyword>
<organism evidence="6 7">
    <name type="scientific">Onchocerca flexuosa</name>
    <dbReference type="NCBI Taxonomy" id="387005"/>
    <lineage>
        <taxon>Eukaryota</taxon>
        <taxon>Metazoa</taxon>
        <taxon>Ecdysozoa</taxon>
        <taxon>Nematoda</taxon>
        <taxon>Chromadorea</taxon>
        <taxon>Rhabditida</taxon>
        <taxon>Spirurina</taxon>
        <taxon>Spiruromorpha</taxon>
        <taxon>Filarioidea</taxon>
        <taxon>Onchocercidae</taxon>
        <taxon>Onchocerca</taxon>
    </lineage>
</organism>
<evidence type="ECO:0000313" key="7">
    <source>
        <dbReference type="Proteomes" id="UP000242913"/>
    </source>
</evidence>
<dbReference type="Pfam" id="PF00806">
    <property type="entry name" value="PUF"/>
    <property type="match status" value="5"/>
</dbReference>
<dbReference type="InterPro" id="IPR033133">
    <property type="entry name" value="PUM-HD"/>
</dbReference>
<evidence type="ECO:0000256" key="1">
    <source>
        <dbReference type="ARBA" id="ARBA00022473"/>
    </source>
</evidence>